<dbReference type="InterPro" id="IPR025877">
    <property type="entry name" value="MobA-like_NTP_Trfase"/>
</dbReference>
<gene>
    <name evidence="3" type="ORF">IAC18_02630</name>
</gene>
<dbReference type="InterPro" id="IPR036388">
    <property type="entry name" value="WH-like_DNA-bd_sf"/>
</dbReference>
<proteinExistence type="predicted"/>
<name>A0A9D1FCV6_9FIRM</name>
<dbReference type="CDD" id="cd04182">
    <property type="entry name" value="GT_2_like_f"/>
    <property type="match status" value="1"/>
</dbReference>
<evidence type="ECO:0000259" key="2">
    <source>
        <dbReference type="Pfam" id="PF12804"/>
    </source>
</evidence>
<dbReference type="InterPro" id="IPR036390">
    <property type="entry name" value="WH_DNA-bd_sf"/>
</dbReference>
<dbReference type="SUPFAM" id="SSF53448">
    <property type="entry name" value="Nucleotide-diphospho-sugar transferases"/>
    <property type="match status" value="1"/>
</dbReference>
<dbReference type="Pfam" id="PF12804">
    <property type="entry name" value="NTP_transf_3"/>
    <property type="match status" value="1"/>
</dbReference>
<keyword evidence="3" id="KW-0808">Transferase</keyword>
<dbReference type="EMBL" id="DVJK01000069">
    <property type="protein sequence ID" value="HIS66439.1"/>
    <property type="molecule type" value="Genomic_DNA"/>
</dbReference>
<evidence type="ECO:0000313" key="3">
    <source>
        <dbReference type="EMBL" id="HIS66439.1"/>
    </source>
</evidence>
<dbReference type="AlphaFoldDB" id="A0A9D1FCV6"/>
<dbReference type="PANTHER" id="PTHR43777">
    <property type="entry name" value="MOLYBDENUM COFACTOR CYTIDYLYLTRANSFERASE"/>
    <property type="match status" value="1"/>
</dbReference>
<feature type="domain" description="HTH lysR-type" evidence="1">
    <location>
        <begin position="223"/>
        <end position="278"/>
    </location>
</feature>
<dbReference type="PANTHER" id="PTHR43777:SF1">
    <property type="entry name" value="MOLYBDENUM COFACTOR CYTIDYLYLTRANSFERASE"/>
    <property type="match status" value="1"/>
</dbReference>
<accession>A0A9D1FCV6</accession>
<sequence length="309" mass="33834">MEIGAVITAAGMSSRMGEFKPMLSIGTISIAQRVTATLRQAGAEKMVMVTGNNAEELERHLSKSRVIFLRNENYASTQMFDSAKIGLEYLQGKCDVVLFTPVDVPLFTAATVRALLASGAPLACPVCGGQPGHPILMSAEVIDRVLTDSGERGLQGALERCGVPMTQVEVEDPGILMDVDTPADYAELLEVHNSQLFRPVLEVGIARERRFMDSRVAMLLALTDETSSVRQACQRMQLSYSSGWNAINLLERELGCQIVERTQGGSKGGRSRLTEQGRELLDNYERYVRSLSDMAADMFKEFFPGLSES</sequence>
<evidence type="ECO:0000313" key="4">
    <source>
        <dbReference type="Proteomes" id="UP000824001"/>
    </source>
</evidence>
<dbReference type="InterPro" id="IPR029044">
    <property type="entry name" value="Nucleotide-diphossugar_trans"/>
</dbReference>
<dbReference type="Gene3D" id="3.90.550.10">
    <property type="entry name" value="Spore Coat Polysaccharide Biosynthesis Protein SpsA, Chain A"/>
    <property type="match status" value="1"/>
</dbReference>
<comment type="caution">
    <text evidence="3">The sequence shown here is derived from an EMBL/GenBank/DDBJ whole genome shotgun (WGS) entry which is preliminary data.</text>
</comment>
<dbReference type="SUPFAM" id="SSF46785">
    <property type="entry name" value="Winged helix' DNA-binding domain"/>
    <property type="match status" value="1"/>
</dbReference>
<protein>
    <submittedName>
        <fullName evidence="3">NTP transferase domain-containing protein</fullName>
    </submittedName>
</protein>
<dbReference type="Proteomes" id="UP000824001">
    <property type="component" value="Unassembled WGS sequence"/>
</dbReference>
<dbReference type="InterPro" id="IPR000847">
    <property type="entry name" value="LysR_HTH_N"/>
</dbReference>
<dbReference type="Gene3D" id="1.10.10.10">
    <property type="entry name" value="Winged helix-like DNA-binding domain superfamily/Winged helix DNA-binding domain"/>
    <property type="match status" value="1"/>
</dbReference>
<organism evidence="3 4">
    <name type="scientific">Candidatus Scatomorpha merdipullorum</name>
    <dbReference type="NCBI Taxonomy" id="2840927"/>
    <lineage>
        <taxon>Bacteria</taxon>
        <taxon>Bacillati</taxon>
        <taxon>Bacillota</taxon>
        <taxon>Clostridia</taxon>
        <taxon>Eubacteriales</taxon>
        <taxon>Candidatus Scatomorpha</taxon>
    </lineage>
</organism>
<dbReference type="GO" id="GO:0003700">
    <property type="term" value="F:DNA-binding transcription factor activity"/>
    <property type="evidence" value="ECO:0007669"/>
    <property type="project" value="InterPro"/>
</dbReference>
<feature type="domain" description="MobA-like NTP transferase" evidence="2">
    <location>
        <begin position="5"/>
        <end position="160"/>
    </location>
</feature>
<reference evidence="3" key="2">
    <citation type="journal article" date="2021" name="PeerJ">
        <title>Extensive microbial diversity within the chicken gut microbiome revealed by metagenomics and culture.</title>
        <authorList>
            <person name="Gilroy R."/>
            <person name="Ravi A."/>
            <person name="Getino M."/>
            <person name="Pursley I."/>
            <person name="Horton D.L."/>
            <person name="Alikhan N.F."/>
            <person name="Baker D."/>
            <person name="Gharbi K."/>
            <person name="Hall N."/>
            <person name="Watson M."/>
            <person name="Adriaenssens E.M."/>
            <person name="Foster-Nyarko E."/>
            <person name="Jarju S."/>
            <person name="Secka A."/>
            <person name="Antonio M."/>
            <person name="Oren A."/>
            <person name="Chaudhuri R.R."/>
            <person name="La Ragione R."/>
            <person name="Hildebrand F."/>
            <person name="Pallen M.J."/>
        </authorList>
    </citation>
    <scope>NUCLEOTIDE SEQUENCE</scope>
    <source>
        <strain evidence="3">ChiHjej10B9-9673</strain>
    </source>
</reference>
<dbReference type="Pfam" id="PF00126">
    <property type="entry name" value="HTH_1"/>
    <property type="match status" value="1"/>
</dbReference>
<evidence type="ECO:0000259" key="1">
    <source>
        <dbReference type="Pfam" id="PF00126"/>
    </source>
</evidence>
<dbReference type="GO" id="GO:0016779">
    <property type="term" value="F:nucleotidyltransferase activity"/>
    <property type="evidence" value="ECO:0007669"/>
    <property type="project" value="UniProtKB-ARBA"/>
</dbReference>
<reference evidence="3" key="1">
    <citation type="submission" date="2020-10" db="EMBL/GenBank/DDBJ databases">
        <authorList>
            <person name="Gilroy R."/>
        </authorList>
    </citation>
    <scope>NUCLEOTIDE SEQUENCE</scope>
    <source>
        <strain evidence="3">ChiHjej10B9-9673</strain>
    </source>
</reference>